<dbReference type="Gene3D" id="3.40.50.2300">
    <property type="match status" value="2"/>
</dbReference>
<dbReference type="PROSITE" id="PS50932">
    <property type="entry name" value="HTH_LACI_2"/>
    <property type="match status" value="1"/>
</dbReference>
<dbReference type="GeneID" id="76997475"/>
<dbReference type="CDD" id="cd19974">
    <property type="entry name" value="PBP1_LacI-like"/>
    <property type="match status" value="1"/>
</dbReference>
<dbReference type="Gene3D" id="1.10.260.40">
    <property type="entry name" value="lambda repressor-like DNA-binding domains"/>
    <property type="match status" value="1"/>
</dbReference>
<evidence type="ECO:0000313" key="9">
    <source>
        <dbReference type="Proteomes" id="UP001209276"/>
    </source>
</evidence>
<dbReference type="CDD" id="cd01392">
    <property type="entry name" value="HTH_LacI"/>
    <property type="match status" value="1"/>
</dbReference>
<evidence type="ECO:0000256" key="1">
    <source>
        <dbReference type="ARBA" id="ARBA00022491"/>
    </source>
</evidence>
<sequence>MKKNVTMSDIAQQLKVSTVTVSKALSGKEGVSEETRQKIMKTAAEMGYSGKSAANPNRVIGVVVSERYMCIKNSFYWDMYQCLVQGLSDIGCTALLEVVTKVSESNPSMPNLLQNQQMGGLVVLGSFPKGYLDQLVSTSLPLVFLDFYDWRYDVDAIISDNLYCSHRLTNYLIQCGHKNIGYVGNIYALGNILDRYLGYYKAMTENRLDIRKEWILDDRDIEDRLFTDFVLPDELPTAFVCDCDETAYNFISFLSKHHISVPEDISIVGFDNYIYATQTNPSLTTIAVDIRRMAEETIRGLQYKMENPASRIGIKVVPGNLIVRDSVQSLSTPETSHH</sequence>
<keyword evidence="1" id="KW-0678">Repressor</keyword>
<dbReference type="Proteomes" id="UP001209276">
    <property type="component" value="Unassembled WGS sequence"/>
</dbReference>
<dbReference type="InterPro" id="IPR000843">
    <property type="entry name" value="HTH_LacI"/>
</dbReference>
<name>A0AAP9DUV7_PANTH</name>
<evidence type="ECO:0000259" key="5">
    <source>
        <dbReference type="PROSITE" id="PS50932"/>
    </source>
</evidence>
<dbReference type="InterPro" id="IPR010982">
    <property type="entry name" value="Lambda_DNA-bd_dom_sf"/>
</dbReference>
<evidence type="ECO:0000313" key="7">
    <source>
        <dbReference type="EMBL" id="QDM44818.1"/>
    </source>
</evidence>
<feature type="domain" description="HTH lacI-type" evidence="5">
    <location>
        <begin position="5"/>
        <end position="59"/>
    </location>
</feature>
<dbReference type="InterPro" id="IPR028082">
    <property type="entry name" value="Peripla_BP_I"/>
</dbReference>
<reference evidence="6 9" key="2">
    <citation type="submission" date="2022-05" db="EMBL/GenBank/DDBJ databases">
        <title>Genome Sequencing of Bee-Associated Microbes.</title>
        <authorList>
            <person name="Dunlap C."/>
        </authorList>
    </citation>
    <scope>NUCLEOTIDE SEQUENCE [LARGE SCALE GENOMIC DNA]</scope>
    <source>
        <strain evidence="6 9">NRRL B-14613</strain>
    </source>
</reference>
<evidence type="ECO:0000313" key="6">
    <source>
        <dbReference type="EMBL" id="MCY9609567.1"/>
    </source>
</evidence>
<dbReference type="Pfam" id="PF13377">
    <property type="entry name" value="Peripla_BP_3"/>
    <property type="match status" value="1"/>
</dbReference>
<keyword evidence="3 6" id="KW-0238">DNA-binding</keyword>
<keyword evidence="4" id="KW-0804">Transcription</keyword>
<evidence type="ECO:0000313" key="8">
    <source>
        <dbReference type="Proteomes" id="UP000315377"/>
    </source>
</evidence>
<dbReference type="SUPFAM" id="SSF47413">
    <property type="entry name" value="lambda repressor-like DNA-binding domains"/>
    <property type="match status" value="1"/>
</dbReference>
<accession>A0AAP9DUV7</accession>
<dbReference type="EMBL" id="CP041405">
    <property type="protein sequence ID" value="QDM44818.1"/>
    <property type="molecule type" value="Genomic_DNA"/>
</dbReference>
<dbReference type="SUPFAM" id="SSF53822">
    <property type="entry name" value="Periplasmic binding protein-like I"/>
    <property type="match status" value="1"/>
</dbReference>
<protein>
    <submittedName>
        <fullName evidence="6">LacI family DNA-binding transcriptional regulator</fullName>
    </submittedName>
    <submittedName>
        <fullName evidence="7">LacI family transcriptional regulator</fullName>
    </submittedName>
</protein>
<keyword evidence="9" id="KW-1185">Reference proteome</keyword>
<evidence type="ECO:0000256" key="3">
    <source>
        <dbReference type="ARBA" id="ARBA00023125"/>
    </source>
</evidence>
<evidence type="ECO:0000256" key="2">
    <source>
        <dbReference type="ARBA" id="ARBA00023015"/>
    </source>
</evidence>
<dbReference type="Proteomes" id="UP000315377">
    <property type="component" value="Chromosome"/>
</dbReference>
<organism evidence="7 8">
    <name type="scientific">Paenibacillus thiaminolyticus</name>
    <name type="common">Bacillus thiaminolyticus</name>
    <dbReference type="NCBI Taxonomy" id="49283"/>
    <lineage>
        <taxon>Bacteria</taxon>
        <taxon>Bacillati</taxon>
        <taxon>Bacillota</taxon>
        <taxon>Bacilli</taxon>
        <taxon>Bacillales</taxon>
        <taxon>Paenibacillaceae</taxon>
        <taxon>Paenibacillus</taxon>
    </lineage>
</organism>
<gene>
    <name evidence="7" type="ORF">FLT43_16045</name>
    <name evidence="6" type="ORF">M5W83_20670</name>
</gene>
<dbReference type="Pfam" id="PF00356">
    <property type="entry name" value="LacI"/>
    <property type="match status" value="1"/>
</dbReference>
<dbReference type="PANTHER" id="PTHR30146:SF148">
    <property type="entry name" value="HTH-TYPE TRANSCRIPTIONAL REPRESSOR PURR-RELATED"/>
    <property type="match status" value="1"/>
</dbReference>
<reference evidence="7 8" key="1">
    <citation type="submission" date="2019-07" db="EMBL/GenBank/DDBJ databases">
        <title>Paenibacillus thiaminolyticus NRRL B-4156.</title>
        <authorList>
            <person name="Hehnly C."/>
            <person name="Zhang L."/>
        </authorList>
    </citation>
    <scope>NUCLEOTIDE SEQUENCE [LARGE SCALE GENOMIC DNA]</scope>
    <source>
        <strain evidence="7 8">NRRL B-4156</strain>
    </source>
</reference>
<keyword evidence="2" id="KW-0805">Transcription regulation</keyword>
<dbReference type="InterPro" id="IPR046335">
    <property type="entry name" value="LacI/GalR-like_sensor"/>
</dbReference>
<dbReference type="EMBL" id="JAMDMM010000040">
    <property type="protein sequence ID" value="MCY9609567.1"/>
    <property type="molecule type" value="Genomic_DNA"/>
</dbReference>
<dbReference type="SMART" id="SM00354">
    <property type="entry name" value="HTH_LACI"/>
    <property type="match status" value="1"/>
</dbReference>
<dbReference type="AlphaFoldDB" id="A0AAP9DUV7"/>
<dbReference type="PANTHER" id="PTHR30146">
    <property type="entry name" value="LACI-RELATED TRANSCRIPTIONAL REPRESSOR"/>
    <property type="match status" value="1"/>
</dbReference>
<dbReference type="GO" id="GO:0003700">
    <property type="term" value="F:DNA-binding transcription factor activity"/>
    <property type="evidence" value="ECO:0007669"/>
    <property type="project" value="TreeGrafter"/>
</dbReference>
<dbReference type="RefSeq" id="WP_087440413.1">
    <property type="nucleotide sequence ID" value="NZ_CABMNB010000005.1"/>
</dbReference>
<dbReference type="GO" id="GO:0000976">
    <property type="term" value="F:transcription cis-regulatory region binding"/>
    <property type="evidence" value="ECO:0007669"/>
    <property type="project" value="TreeGrafter"/>
</dbReference>
<evidence type="ECO:0000256" key="4">
    <source>
        <dbReference type="ARBA" id="ARBA00023163"/>
    </source>
</evidence>
<proteinExistence type="predicted"/>